<dbReference type="InterPro" id="IPR019931">
    <property type="entry name" value="LPXTG_anchor"/>
</dbReference>
<feature type="transmembrane region" description="Helical" evidence="5">
    <location>
        <begin position="55"/>
        <end position="73"/>
    </location>
</feature>
<evidence type="ECO:0000259" key="6">
    <source>
        <dbReference type="Pfam" id="PF00746"/>
    </source>
</evidence>
<accession>A0A9D2JIA4</accession>
<evidence type="ECO:0000256" key="4">
    <source>
        <dbReference type="ARBA" id="ARBA00023088"/>
    </source>
</evidence>
<dbReference type="InterPro" id="IPR041033">
    <property type="entry name" value="SpaA_PFL_dom_1"/>
</dbReference>
<evidence type="ECO:0000259" key="7">
    <source>
        <dbReference type="Pfam" id="PF17802"/>
    </source>
</evidence>
<evidence type="ECO:0000256" key="5">
    <source>
        <dbReference type="SAM" id="Phobius"/>
    </source>
</evidence>
<evidence type="ECO:0000313" key="8">
    <source>
        <dbReference type="EMBL" id="HIZ52545.1"/>
    </source>
</evidence>
<dbReference type="EMBL" id="DXBN01000027">
    <property type="protein sequence ID" value="HIZ52545.1"/>
    <property type="molecule type" value="Genomic_DNA"/>
</dbReference>
<comment type="caution">
    <text evidence="8">The sequence shown here is derived from an EMBL/GenBank/DDBJ whole genome shotgun (WGS) entry which is preliminary data.</text>
</comment>
<dbReference type="Proteomes" id="UP000824063">
    <property type="component" value="Unassembled WGS sequence"/>
</dbReference>
<dbReference type="InterPro" id="IPR013783">
    <property type="entry name" value="Ig-like_fold"/>
</dbReference>
<keyword evidence="3" id="KW-0732">Signal</keyword>
<keyword evidence="2" id="KW-0964">Secreted</keyword>
<gene>
    <name evidence="8" type="ORF">IAA20_01185</name>
</gene>
<dbReference type="Pfam" id="PF00746">
    <property type="entry name" value="Gram_pos_anchor"/>
    <property type="match status" value="1"/>
</dbReference>
<reference evidence="8" key="1">
    <citation type="journal article" date="2021" name="PeerJ">
        <title>Extensive microbial diversity within the chicken gut microbiome revealed by metagenomics and culture.</title>
        <authorList>
            <person name="Gilroy R."/>
            <person name="Ravi A."/>
            <person name="Getino M."/>
            <person name="Pursley I."/>
            <person name="Horton D.L."/>
            <person name="Alikhan N.F."/>
            <person name="Baker D."/>
            <person name="Gharbi K."/>
            <person name="Hall N."/>
            <person name="Watson M."/>
            <person name="Adriaenssens E.M."/>
            <person name="Foster-Nyarko E."/>
            <person name="Jarju S."/>
            <person name="Secka A."/>
            <person name="Antonio M."/>
            <person name="Oren A."/>
            <person name="Chaudhuri R.R."/>
            <person name="La Ragione R."/>
            <person name="Hildebrand F."/>
            <person name="Pallen M.J."/>
        </authorList>
    </citation>
    <scope>NUCLEOTIDE SEQUENCE</scope>
    <source>
        <strain evidence="8">CHK172-16539</strain>
    </source>
</reference>
<keyword evidence="5" id="KW-1133">Transmembrane helix</keyword>
<proteinExistence type="predicted"/>
<organism evidence="8 9">
    <name type="scientific">Candidatus Enterococcus avicola</name>
    <dbReference type="NCBI Taxonomy" id="2838561"/>
    <lineage>
        <taxon>Bacteria</taxon>
        <taxon>Bacillati</taxon>
        <taxon>Bacillota</taxon>
        <taxon>Bacilli</taxon>
        <taxon>Lactobacillales</taxon>
        <taxon>Enterococcaceae</taxon>
        <taxon>Enterococcus</taxon>
    </lineage>
</organism>
<keyword evidence="5" id="KW-0812">Transmembrane</keyword>
<sequence length="82" mass="9004">GDYNLIETKAPTGYILESSDIAFTIVKDQYGNAAHIQTVNNLRQGLLPSTGGTGIYAFLIIGSMMMAGAYFWFKRSKEHAEV</sequence>
<protein>
    <submittedName>
        <fullName evidence="8">LPXTG cell wall anchor domain-containing protein</fullName>
    </submittedName>
</protein>
<feature type="non-terminal residue" evidence="8">
    <location>
        <position position="1"/>
    </location>
</feature>
<dbReference type="AlphaFoldDB" id="A0A9D2JIA4"/>
<feature type="domain" description="Gram-positive cocci surface proteins LPxTG" evidence="6">
    <location>
        <begin position="47"/>
        <end position="78"/>
    </location>
</feature>
<feature type="domain" description="SpaA-like prealbumin fold" evidence="7">
    <location>
        <begin position="1"/>
        <end position="31"/>
    </location>
</feature>
<dbReference type="NCBIfam" id="TIGR01167">
    <property type="entry name" value="LPXTG_anchor"/>
    <property type="match status" value="1"/>
</dbReference>
<dbReference type="Pfam" id="PF17802">
    <property type="entry name" value="SpaA"/>
    <property type="match status" value="1"/>
</dbReference>
<evidence type="ECO:0000256" key="2">
    <source>
        <dbReference type="ARBA" id="ARBA00022525"/>
    </source>
</evidence>
<evidence type="ECO:0000313" key="9">
    <source>
        <dbReference type="Proteomes" id="UP000824063"/>
    </source>
</evidence>
<name>A0A9D2JIA4_9ENTE</name>
<evidence type="ECO:0000256" key="1">
    <source>
        <dbReference type="ARBA" id="ARBA00022512"/>
    </source>
</evidence>
<keyword evidence="4" id="KW-0572">Peptidoglycan-anchor</keyword>
<reference evidence="8" key="2">
    <citation type="submission" date="2021-04" db="EMBL/GenBank/DDBJ databases">
        <authorList>
            <person name="Gilroy R."/>
        </authorList>
    </citation>
    <scope>NUCLEOTIDE SEQUENCE</scope>
    <source>
        <strain evidence="8">CHK172-16539</strain>
    </source>
</reference>
<keyword evidence="5" id="KW-0472">Membrane</keyword>
<evidence type="ECO:0000256" key="3">
    <source>
        <dbReference type="ARBA" id="ARBA00022729"/>
    </source>
</evidence>
<keyword evidence="1" id="KW-0134">Cell wall</keyword>
<dbReference type="Gene3D" id="2.60.40.10">
    <property type="entry name" value="Immunoglobulins"/>
    <property type="match status" value="1"/>
</dbReference>